<dbReference type="Proteomes" id="UP000263185">
    <property type="component" value="Segment"/>
</dbReference>
<proteinExistence type="predicted"/>
<keyword evidence="2" id="KW-1185">Reference proteome</keyword>
<protein>
    <submittedName>
        <fullName evidence="1">Uncharacterized protein</fullName>
    </submittedName>
</protein>
<organism evidence="1 2">
    <name type="scientific">Mycobacterium phage Cane17</name>
    <dbReference type="NCBI Taxonomy" id="2301548"/>
    <lineage>
        <taxon>Viruses</taxon>
        <taxon>Duplodnaviria</taxon>
        <taxon>Heunggongvirae</taxon>
        <taxon>Uroviricota</taxon>
        <taxon>Caudoviricetes</taxon>
        <taxon>Ceeclamvirinae</taxon>
        <taxon>Bixzunavirus</taxon>
        <taxon>Bixzunavirus cane17</taxon>
    </lineage>
</organism>
<evidence type="ECO:0000313" key="1">
    <source>
        <dbReference type="EMBL" id="AXQ51721.1"/>
    </source>
</evidence>
<gene>
    <name evidence="1" type="primary">112</name>
    <name evidence="1" type="ORF">SEA_CANE17_112</name>
</gene>
<sequence>MTELRSEFTASPDSQLISVTSATKPFASVNAGVVRSVLMTPSTMSFSGLGTAGMSSARDGVSDVLLMGSVRQVSPVIVGEVIVEMSNLHARRAGPDEGKGYQLVDELLAFAKLHSASTVTEIGAEHPSSLVSPIGNYRAAVFIDEDPTVARNLLHEGILS</sequence>
<dbReference type="KEGG" id="vg:64764079"/>
<evidence type="ECO:0000313" key="2">
    <source>
        <dbReference type="Proteomes" id="UP000263185"/>
    </source>
</evidence>
<accession>A0A346N8T6</accession>
<dbReference type="GeneID" id="64764079"/>
<name>A0A346N8T6_9CAUD</name>
<dbReference type="EMBL" id="MH697579">
    <property type="protein sequence ID" value="AXQ51721.1"/>
    <property type="molecule type" value="Genomic_DNA"/>
</dbReference>
<dbReference type="RefSeq" id="YP_010057293.1">
    <property type="nucleotide sequence ID" value="NC_054716.1"/>
</dbReference>
<reference evidence="1 2" key="1">
    <citation type="submission" date="2018-07" db="EMBL/GenBank/DDBJ databases">
        <authorList>
            <person name="Fast K.M."/>
            <person name="Castleberry S."/>
            <person name="Jones I.K."/>
            <person name="Larrimore J.D."/>
            <person name="Long C.A."/>
            <person name="Pritchett N.C."/>
            <person name="Keener T."/>
            <person name="Sandel M.W."/>
            <person name="Bollivar D.W."/>
            <person name="Garlena R.A."/>
            <person name="Russell D.A."/>
            <person name="Pope W.H."/>
            <person name="Jacobs-Sera D."/>
            <person name="Hatfull G.F."/>
        </authorList>
    </citation>
    <scope>NUCLEOTIDE SEQUENCE [LARGE SCALE GENOMIC DNA]</scope>
</reference>